<dbReference type="Pfam" id="PF09769">
    <property type="entry name" value="ApoO"/>
    <property type="match status" value="1"/>
</dbReference>
<organism evidence="10 11">
    <name type="scientific">Knipowitschia caucasica</name>
    <name type="common">Caucasian dwarf goby</name>
    <name type="synonym">Pomatoschistus caucasicus</name>
    <dbReference type="NCBI Taxonomy" id="637954"/>
    <lineage>
        <taxon>Eukaryota</taxon>
        <taxon>Metazoa</taxon>
        <taxon>Chordata</taxon>
        <taxon>Craniata</taxon>
        <taxon>Vertebrata</taxon>
        <taxon>Euteleostomi</taxon>
        <taxon>Actinopterygii</taxon>
        <taxon>Neopterygii</taxon>
        <taxon>Teleostei</taxon>
        <taxon>Neoteleostei</taxon>
        <taxon>Acanthomorphata</taxon>
        <taxon>Gobiaria</taxon>
        <taxon>Gobiiformes</taxon>
        <taxon>Gobioidei</taxon>
        <taxon>Gobiidae</taxon>
        <taxon>Gobiinae</taxon>
        <taxon>Knipowitschia</taxon>
    </lineage>
</organism>
<name>A0AAV2LBF3_KNICA</name>
<evidence type="ECO:0000256" key="2">
    <source>
        <dbReference type="ARBA" id="ARBA00010904"/>
    </source>
</evidence>
<evidence type="ECO:0000256" key="8">
    <source>
        <dbReference type="SAM" id="MobiDB-lite"/>
    </source>
</evidence>
<feature type="region of interest" description="Disordered" evidence="8">
    <location>
        <begin position="30"/>
        <end position="65"/>
    </location>
</feature>
<comment type="similarity">
    <text evidence="2">Belongs to the apolipoprotein O/MICOS complex subunit Mic27 family.</text>
</comment>
<sequence>MSYTKLVSLCSLAPGLVGAMGMIGGPVHAASPGPKKSSAPGMSLEELPSLYTRPDPLQSPEPQSNALEEQVSVVRLWLQPHTDQYQESSRAAKEQVERAYRRVEPTLTSCTSAAAELYQFLKDPPPQLLPSAAAIGFSGVLGVYLSNGSRLKRALFPLGLVALSSSLFYPQQAAALLQWSREQAMTCYGKISRLPKKKSGDKESKGES</sequence>
<reference evidence="10 11" key="1">
    <citation type="submission" date="2024-04" db="EMBL/GenBank/DDBJ databases">
        <authorList>
            <person name="Waldvogel A.-M."/>
            <person name="Schoenle A."/>
        </authorList>
    </citation>
    <scope>NUCLEOTIDE SEQUENCE [LARGE SCALE GENOMIC DNA]</scope>
</reference>
<keyword evidence="7" id="KW-0999">Mitochondrion inner membrane</keyword>
<evidence type="ECO:0000313" key="11">
    <source>
        <dbReference type="Proteomes" id="UP001497482"/>
    </source>
</evidence>
<evidence type="ECO:0000256" key="6">
    <source>
        <dbReference type="ARBA" id="ARBA00023136"/>
    </source>
</evidence>
<gene>
    <name evidence="10" type="ORF">KC01_LOCUS25322</name>
</gene>
<dbReference type="Proteomes" id="UP001497482">
    <property type="component" value="Chromosome 21"/>
</dbReference>
<comment type="subcellular location">
    <subcellularLocation>
        <location evidence="7">Mitochondrion inner membrane</location>
    </subcellularLocation>
    <subcellularLocation>
        <location evidence="1">Mitochondrion membrane</location>
    </subcellularLocation>
</comment>
<evidence type="ECO:0000313" key="10">
    <source>
        <dbReference type="EMBL" id="CAL1596682.1"/>
    </source>
</evidence>
<evidence type="ECO:0000256" key="5">
    <source>
        <dbReference type="ARBA" id="ARBA00023128"/>
    </source>
</evidence>
<feature type="transmembrane region" description="Helical" evidence="7">
    <location>
        <begin position="128"/>
        <end position="146"/>
    </location>
</feature>
<proteinExistence type="inferred from homology"/>
<dbReference type="EMBL" id="OZ035843">
    <property type="protein sequence ID" value="CAL1596682.1"/>
    <property type="molecule type" value="Genomic_DNA"/>
</dbReference>
<comment type="subunit">
    <text evidence="7">Component of the mitochondrial contact site and cristae organizing system (MICOS) complex.</text>
</comment>
<feature type="chain" id="PRO_5043629184" description="MICOS complex subunit" evidence="9">
    <location>
        <begin position="20"/>
        <end position="208"/>
    </location>
</feature>
<feature type="signal peptide" evidence="9">
    <location>
        <begin position="1"/>
        <end position="19"/>
    </location>
</feature>
<keyword evidence="3 7" id="KW-0812">Transmembrane</keyword>
<dbReference type="PANTHER" id="PTHR14564">
    <property type="entry name" value="MICOS COMPLEX SUBUNIT MIC26 / MIC27 FAMILY MEMBER"/>
    <property type="match status" value="1"/>
</dbReference>
<dbReference type="GO" id="GO:0061617">
    <property type="term" value="C:MICOS complex"/>
    <property type="evidence" value="ECO:0007669"/>
    <property type="project" value="UniProtKB-UniRule"/>
</dbReference>
<keyword evidence="9" id="KW-0732">Signal</keyword>
<dbReference type="InterPro" id="IPR019166">
    <property type="entry name" value="MIC26/MIC27"/>
</dbReference>
<evidence type="ECO:0000256" key="9">
    <source>
        <dbReference type="SAM" id="SignalP"/>
    </source>
</evidence>
<comment type="function">
    <text evidence="7">Component of the MICOS complex, a large protein complex of the mitochondrial inner membrane that plays crucial roles in the maintenance of crista junctions, inner membrane architecture, and formation of contact sites to the outer membrane.</text>
</comment>
<evidence type="ECO:0000256" key="4">
    <source>
        <dbReference type="ARBA" id="ARBA00022989"/>
    </source>
</evidence>
<protein>
    <recommendedName>
        <fullName evidence="7">MICOS complex subunit</fullName>
    </recommendedName>
</protein>
<dbReference type="AlphaFoldDB" id="A0AAV2LBF3"/>
<keyword evidence="5 7" id="KW-0496">Mitochondrion</keyword>
<accession>A0AAV2LBF3</accession>
<dbReference type="GO" id="GO:0042407">
    <property type="term" value="P:cristae formation"/>
    <property type="evidence" value="ECO:0007669"/>
    <property type="project" value="InterPro"/>
</dbReference>
<keyword evidence="11" id="KW-1185">Reference proteome</keyword>
<keyword evidence="6 7" id="KW-0472">Membrane</keyword>
<evidence type="ECO:0000256" key="7">
    <source>
        <dbReference type="RuleBase" id="RU363021"/>
    </source>
</evidence>
<dbReference type="InterPro" id="IPR033182">
    <property type="entry name" value="MIC26/MIC27_animal"/>
</dbReference>
<evidence type="ECO:0000256" key="3">
    <source>
        <dbReference type="ARBA" id="ARBA00022692"/>
    </source>
</evidence>
<keyword evidence="4 7" id="KW-1133">Transmembrane helix</keyword>
<evidence type="ECO:0000256" key="1">
    <source>
        <dbReference type="ARBA" id="ARBA00004325"/>
    </source>
</evidence>